<organism evidence="2">
    <name type="scientific">Thermoleptolyngbya oregonensis NK1-22</name>
    <dbReference type="NCBI Taxonomy" id="2547457"/>
    <lineage>
        <taxon>Bacteria</taxon>
        <taxon>Bacillati</taxon>
        <taxon>Cyanobacteriota</taxon>
        <taxon>Cyanophyceae</taxon>
        <taxon>Oculatellales</taxon>
        <taxon>Oculatellaceae</taxon>
        <taxon>Thermoleptolyngbya</taxon>
    </lineage>
</organism>
<feature type="binding site" evidence="1">
    <location>
        <position position="257"/>
    </location>
    <ligand>
        <name>Mg(2+)</name>
        <dbReference type="ChEBI" id="CHEBI:18420"/>
        <label>1</label>
    </ligand>
</feature>
<dbReference type="PANTHER" id="PTHR16222">
    <property type="entry name" value="ADP-RIBOSYLGLYCOHYDROLASE"/>
    <property type="match status" value="1"/>
</dbReference>
<protein>
    <submittedName>
        <fullName evidence="2">ADP-ribosylglycohydrolase family protein</fullName>
    </submittedName>
</protein>
<dbReference type="InterPro" id="IPR036705">
    <property type="entry name" value="Ribosyl_crysJ1_sf"/>
</dbReference>
<reference evidence="2" key="1">
    <citation type="submission" date="2020-05" db="EMBL/GenBank/DDBJ databases">
        <authorList>
            <person name="Zhu T."/>
            <person name="Keshari N."/>
            <person name="Lu X."/>
        </authorList>
    </citation>
    <scope>NUCLEOTIDE SEQUENCE</scope>
    <source>
        <strain evidence="2">NK1-22</strain>
    </source>
</reference>
<evidence type="ECO:0000256" key="1">
    <source>
        <dbReference type="PIRSR" id="PIRSR605502-1"/>
    </source>
</evidence>
<dbReference type="PANTHER" id="PTHR16222:SF12">
    <property type="entry name" value="ADP-RIBOSYLGLYCOHYDROLASE-RELATED"/>
    <property type="match status" value="1"/>
</dbReference>
<name>A0AA96Y263_9CYAN</name>
<accession>A0AA96Y263</accession>
<gene>
    <name evidence="2" type="ORF">HNI00_02455</name>
</gene>
<feature type="binding site" evidence="1">
    <location>
        <position position="55"/>
    </location>
    <ligand>
        <name>Mg(2+)</name>
        <dbReference type="ChEBI" id="CHEBI:18420"/>
        <label>1</label>
    </ligand>
</feature>
<dbReference type="InterPro" id="IPR050792">
    <property type="entry name" value="ADP-ribosylglycohydrolase"/>
</dbReference>
<proteinExistence type="predicted"/>
<dbReference type="Pfam" id="PF03747">
    <property type="entry name" value="ADP_ribosyl_GH"/>
    <property type="match status" value="1"/>
</dbReference>
<feature type="binding site" evidence="1">
    <location>
        <position position="258"/>
    </location>
    <ligand>
        <name>Mg(2+)</name>
        <dbReference type="ChEBI" id="CHEBI:18420"/>
        <label>1</label>
    </ligand>
</feature>
<dbReference type="GO" id="GO:0046872">
    <property type="term" value="F:metal ion binding"/>
    <property type="evidence" value="ECO:0007669"/>
    <property type="project" value="UniProtKB-KW"/>
</dbReference>
<feature type="binding site" evidence="1">
    <location>
        <position position="255"/>
    </location>
    <ligand>
        <name>Mg(2+)</name>
        <dbReference type="ChEBI" id="CHEBI:18420"/>
        <label>1</label>
    </ligand>
</feature>
<dbReference type="KEGG" id="tog:HNI00_02455"/>
<dbReference type="EMBL" id="CP053540">
    <property type="protein sequence ID" value="WOB42151.1"/>
    <property type="molecule type" value="Genomic_DNA"/>
</dbReference>
<comment type="cofactor">
    <cofactor evidence="1">
        <name>Mg(2+)</name>
        <dbReference type="ChEBI" id="CHEBI:18420"/>
    </cofactor>
    <text evidence="1">Binds 2 magnesium ions per subunit.</text>
</comment>
<keyword evidence="1" id="KW-0479">Metal-binding</keyword>
<feature type="binding site" evidence="1">
    <location>
        <position position="54"/>
    </location>
    <ligand>
        <name>Mg(2+)</name>
        <dbReference type="ChEBI" id="CHEBI:18420"/>
        <label>1</label>
    </ligand>
</feature>
<dbReference type="AlphaFoldDB" id="A0AA96Y263"/>
<dbReference type="SUPFAM" id="SSF101478">
    <property type="entry name" value="ADP-ribosylglycohydrolase"/>
    <property type="match status" value="1"/>
</dbReference>
<feature type="binding site" evidence="1">
    <location>
        <position position="56"/>
    </location>
    <ligand>
        <name>Mg(2+)</name>
        <dbReference type="ChEBI" id="CHEBI:18420"/>
        <label>1</label>
    </ligand>
</feature>
<evidence type="ECO:0000313" key="2">
    <source>
        <dbReference type="EMBL" id="WOB42151.1"/>
    </source>
</evidence>
<dbReference type="InterPro" id="IPR005502">
    <property type="entry name" value="Ribosyl_crysJ1"/>
</dbReference>
<sequence length="302" mass="32331">MSVSLLERARGCLLGLAAGDAVGTTVEFQPRGSFPPVIDMVGGGPFRLAKGQWTDDTSMALCLATSLVERGTFDAADQMERYWAWFERGYLSSTGVCFDIGNTTQRALQAYKASGNPFSGSTHPKAAGNGCLMRLAPVPIFYFPDGDRTRQFSGESARTTHGAAECVEASQLFGEILHRALAGASKAEILLQSDPASFAEEAVRAIAQGSYRHKPLDQIHGTGYVIQSLEAALWCFWTTETYEQAILAAANLGDDADTTAAICGQVAGAFYSESSIPSRWLEPLTLREEIGQLAEKLLTAAG</sequence>
<keyword evidence="1" id="KW-0460">Magnesium</keyword>
<dbReference type="Gene3D" id="1.10.4080.10">
    <property type="entry name" value="ADP-ribosylation/Crystallin J1"/>
    <property type="match status" value="1"/>
</dbReference>
<dbReference type="RefSeq" id="WP_316790366.1">
    <property type="nucleotide sequence ID" value="NZ_CP053540.1"/>
</dbReference>